<sequence>MATLYDTLGVPMHATDEEIKRAYRKAAMKWHPDRNAGSEEVARATFQEIRDAYAILSDAAQRKIYDAVYTEQMREWEAQRARHQQAQAEREAAARAADEAAYAEMVSLAMRFADEGHNRDVVFGVLLGRQCEPGRAAQIADSVAALHASRREAAANNASTEAAEAADAASHASAAGSPESATMGAGAEDPAGRRARAAKETAKEPAKETAKEADTAGGLSSLWFQFLNGLRF</sequence>
<protein>
    <submittedName>
        <fullName evidence="3">Curved DNA-binding protein CbpA</fullName>
    </submittedName>
</protein>
<evidence type="ECO:0000256" key="1">
    <source>
        <dbReference type="SAM" id="MobiDB-lite"/>
    </source>
</evidence>
<dbReference type="SUPFAM" id="SSF46565">
    <property type="entry name" value="Chaperone J-domain"/>
    <property type="match status" value="1"/>
</dbReference>
<evidence type="ECO:0000313" key="3">
    <source>
        <dbReference type="EMBL" id="MDR6206238.1"/>
    </source>
</evidence>
<dbReference type="AlphaFoldDB" id="A0ABD5CMK7"/>
<dbReference type="InterPro" id="IPR001623">
    <property type="entry name" value="DnaJ_domain"/>
</dbReference>
<dbReference type="PROSITE" id="PS00636">
    <property type="entry name" value="DNAJ_1"/>
    <property type="match status" value="1"/>
</dbReference>
<feature type="domain" description="J" evidence="2">
    <location>
        <begin position="3"/>
        <end position="69"/>
    </location>
</feature>
<dbReference type="CDD" id="cd06257">
    <property type="entry name" value="DnaJ"/>
    <property type="match status" value="1"/>
</dbReference>
<dbReference type="InterPro" id="IPR018253">
    <property type="entry name" value="DnaJ_domain_CS"/>
</dbReference>
<dbReference type="RefSeq" id="WP_029965899.1">
    <property type="nucleotide sequence ID" value="NZ_ATXV01000001.1"/>
</dbReference>
<organism evidence="3 4">
    <name type="scientific">Paraburkholderia graminis</name>
    <dbReference type="NCBI Taxonomy" id="60548"/>
    <lineage>
        <taxon>Bacteria</taxon>
        <taxon>Pseudomonadati</taxon>
        <taxon>Pseudomonadota</taxon>
        <taxon>Betaproteobacteria</taxon>
        <taxon>Burkholderiales</taxon>
        <taxon>Burkholderiaceae</taxon>
        <taxon>Paraburkholderia</taxon>
    </lineage>
</organism>
<feature type="compositionally biased region" description="Low complexity" evidence="1">
    <location>
        <begin position="155"/>
        <end position="181"/>
    </location>
</feature>
<dbReference type="PROSITE" id="PS50076">
    <property type="entry name" value="DNAJ_2"/>
    <property type="match status" value="1"/>
</dbReference>
<feature type="region of interest" description="Disordered" evidence="1">
    <location>
        <begin position="155"/>
        <end position="215"/>
    </location>
</feature>
<comment type="caution">
    <text evidence="3">The sequence shown here is derived from an EMBL/GenBank/DDBJ whole genome shotgun (WGS) entry which is preliminary data.</text>
</comment>
<dbReference type="InterPro" id="IPR036869">
    <property type="entry name" value="J_dom_sf"/>
</dbReference>
<dbReference type="Pfam" id="PF00226">
    <property type="entry name" value="DnaJ"/>
    <property type="match status" value="1"/>
</dbReference>
<gene>
    <name evidence="3" type="ORF">QF025_004958</name>
</gene>
<evidence type="ECO:0000259" key="2">
    <source>
        <dbReference type="PROSITE" id="PS50076"/>
    </source>
</evidence>
<dbReference type="Gene3D" id="1.10.287.110">
    <property type="entry name" value="DnaJ domain"/>
    <property type="match status" value="1"/>
</dbReference>
<dbReference type="PRINTS" id="PR00625">
    <property type="entry name" value="JDOMAIN"/>
</dbReference>
<keyword evidence="3" id="KW-0238">DNA-binding</keyword>
<dbReference type="PANTHER" id="PTHR43948">
    <property type="entry name" value="DNAJ HOMOLOG SUBFAMILY B"/>
    <property type="match status" value="1"/>
</dbReference>
<evidence type="ECO:0000313" key="4">
    <source>
        <dbReference type="Proteomes" id="UP001245184"/>
    </source>
</evidence>
<dbReference type="SMART" id="SM00271">
    <property type="entry name" value="DnaJ"/>
    <property type="match status" value="1"/>
</dbReference>
<name>A0ABD5CMK7_9BURK</name>
<feature type="compositionally biased region" description="Basic and acidic residues" evidence="1">
    <location>
        <begin position="197"/>
        <end position="214"/>
    </location>
</feature>
<proteinExistence type="predicted"/>
<dbReference type="GO" id="GO:0003677">
    <property type="term" value="F:DNA binding"/>
    <property type="evidence" value="ECO:0007669"/>
    <property type="project" value="UniProtKB-KW"/>
</dbReference>
<dbReference type="PANTHER" id="PTHR43948:SF10">
    <property type="entry name" value="MRJ, ISOFORM E"/>
    <property type="match status" value="1"/>
</dbReference>
<dbReference type="EMBL" id="JAVIZN010000002">
    <property type="protein sequence ID" value="MDR6206238.1"/>
    <property type="molecule type" value="Genomic_DNA"/>
</dbReference>
<accession>A0ABD5CMK7</accession>
<reference evidence="3 4" key="1">
    <citation type="submission" date="2023-08" db="EMBL/GenBank/DDBJ databases">
        <title>Genome sequencing of plant associated microbes to promote plant fitness in Sorghum bicolor and Oryza sativa.</title>
        <authorList>
            <person name="Coleman-Derr D."/>
        </authorList>
    </citation>
    <scope>NUCLEOTIDE SEQUENCE [LARGE SCALE GENOMIC DNA]</scope>
    <source>
        <strain evidence="3 4">SLBN-33</strain>
    </source>
</reference>
<dbReference type="Proteomes" id="UP001245184">
    <property type="component" value="Unassembled WGS sequence"/>
</dbReference>